<accession>A0A5N8VJH0</accession>
<evidence type="ECO:0000256" key="2">
    <source>
        <dbReference type="SAM" id="MobiDB-lite"/>
    </source>
</evidence>
<dbReference type="InterPro" id="IPR042098">
    <property type="entry name" value="TauD-like_sf"/>
</dbReference>
<evidence type="ECO:0000313" key="4">
    <source>
        <dbReference type="Proteomes" id="UP000325849"/>
    </source>
</evidence>
<feature type="compositionally biased region" description="Basic and acidic residues" evidence="2">
    <location>
        <begin position="254"/>
        <end position="263"/>
    </location>
</feature>
<sequence>MAEKLGNASSPSGLTVFRGVLRVDDVALGDTPEHWSKARGDELWDTLVLLLAMALGRPMAFPDRQEGRFVHNLLPSARRSAAGDARLDMLRTEDAFHPQRAHLLLIACMRNHDAVPVPAASIRHVAPADDDIDTLMRPHLPIHPGSDRAPARFADRPTPVPVLWSTDEGLMMRFDPGRTPLQDASPEFSRAYGHLAGALADVALPCNLGAGDVLVVENDVVALSGPPITARRHGQDQWLKRALVHTPHGARRRPSAEAEEHGYGHTPLVTDLG</sequence>
<dbReference type="OrthoDB" id="3872700at2"/>
<protein>
    <submittedName>
        <fullName evidence="3">Oxygenase</fullName>
    </submittedName>
</protein>
<organism evidence="3 4">
    <name type="scientific">Streptomyces adustus</name>
    <dbReference type="NCBI Taxonomy" id="1609272"/>
    <lineage>
        <taxon>Bacteria</taxon>
        <taxon>Bacillati</taxon>
        <taxon>Actinomycetota</taxon>
        <taxon>Actinomycetes</taxon>
        <taxon>Kitasatosporales</taxon>
        <taxon>Streptomycetaceae</taxon>
        <taxon>Streptomyces</taxon>
    </lineage>
</organism>
<comment type="caution">
    <text evidence="3">The sequence shown here is derived from an EMBL/GenBank/DDBJ whole genome shotgun (WGS) entry which is preliminary data.</text>
</comment>
<evidence type="ECO:0000256" key="1">
    <source>
        <dbReference type="ARBA" id="ARBA00023002"/>
    </source>
</evidence>
<dbReference type="SUPFAM" id="SSF51197">
    <property type="entry name" value="Clavaminate synthase-like"/>
    <property type="match status" value="1"/>
</dbReference>
<feature type="region of interest" description="Disordered" evidence="2">
    <location>
        <begin position="246"/>
        <end position="273"/>
    </location>
</feature>
<dbReference type="EMBL" id="VJZD01000156">
    <property type="protein sequence ID" value="MPY35373.1"/>
    <property type="molecule type" value="Genomic_DNA"/>
</dbReference>
<dbReference type="AlphaFoldDB" id="A0A5N8VJH0"/>
<dbReference type="GO" id="GO:0016491">
    <property type="term" value="F:oxidoreductase activity"/>
    <property type="evidence" value="ECO:0007669"/>
    <property type="project" value="UniProtKB-KW"/>
</dbReference>
<name>A0A5N8VJH0_9ACTN</name>
<dbReference type="Proteomes" id="UP000325849">
    <property type="component" value="Unassembled WGS sequence"/>
</dbReference>
<keyword evidence="4" id="KW-1185">Reference proteome</keyword>
<reference evidence="3 4" key="1">
    <citation type="submission" date="2019-07" db="EMBL/GenBank/DDBJ databases">
        <title>New species of Amycolatopsis and Streptomyces.</title>
        <authorList>
            <person name="Duangmal K."/>
            <person name="Teo W.F.A."/>
            <person name="Lipun K."/>
        </authorList>
    </citation>
    <scope>NUCLEOTIDE SEQUENCE [LARGE SCALE GENOMIC DNA]</scope>
    <source>
        <strain evidence="3 4">NBRC 109810</strain>
    </source>
</reference>
<keyword evidence="1" id="KW-0560">Oxidoreductase</keyword>
<proteinExistence type="predicted"/>
<gene>
    <name evidence="3" type="ORF">FNH09_30310</name>
</gene>
<dbReference type="Gene3D" id="3.60.130.10">
    <property type="entry name" value="Clavaminate synthase-like"/>
    <property type="match status" value="1"/>
</dbReference>
<evidence type="ECO:0000313" key="3">
    <source>
        <dbReference type="EMBL" id="MPY35373.1"/>
    </source>
</evidence>